<dbReference type="PANTHER" id="PTHR31099:SF28">
    <property type="entry name" value="F5J5.12"/>
    <property type="match status" value="1"/>
</dbReference>
<feature type="region of interest" description="Disordered" evidence="2">
    <location>
        <begin position="103"/>
        <end position="134"/>
    </location>
</feature>
<keyword evidence="1" id="KW-0175">Coiled coil</keyword>
<proteinExistence type="predicted"/>
<name>A0A2N9IB34_FAGSY</name>
<reference evidence="4" key="1">
    <citation type="submission" date="2018-02" db="EMBL/GenBank/DDBJ databases">
        <authorList>
            <person name="Cohen D.B."/>
            <person name="Kent A.D."/>
        </authorList>
    </citation>
    <scope>NUCLEOTIDE SEQUENCE</scope>
</reference>
<evidence type="ECO:0000256" key="1">
    <source>
        <dbReference type="SAM" id="Coils"/>
    </source>
</evidence>
<evidence type="ECO:0000313" key="4">
    <source>
        <dbReference type="EMBL" id="SPD23127.1"/>
    </source>
</evidence>
<organism evidence="4">
    <name type="scientific">Fagus sylvatica</name>
    <name type="common">Beechnut</name>
    <dbReference type="NCBI Taxonomy" id="28930"/>
    <lineage>
        <taxon>Eukaryota</taxon>
        <taxon>Viridiplantae</taxon>
        <taxon>Streptophyta</taxon>
        <taxon>Embryophyta</taxon>
        <taxon>Tracheophyta</taxon>
        <taxon>Spermatophyta</taxon>
        <taxon>Magnoliopsida</taxon>
        <taxon>eudicotyledons</taxon>
        <taxon>Gunneridae</taxon>
        <taxon>Pentapetalae</taxon>
        <taxon>rosids</taxon>
        <taxon>fabids</taxon>
        <taxon>Fagales</taxon>
        <taxon>Fagaceae</taxon>
        <taxon>Fagus</taxon>
    </lineage>
</organism>
<feature type="region of interest" description="Disordered" evidence="2">
    <location>
        <begin position="399"/>
        <end position="428"/>
    </location>
</feature>
<accession>A0A2N9IB34</accession>
<evidence type="ECO:0000256" key="2">
    <source>
        <dbReference type="SAM" id="MobiDB-lite"/>
    </source>
</evidence>
<feature type="compositionally biased region" description="Basic and acidic residues" evidence="2">
    <location>
        <begin position="405"/>
        <end position="418"/>
    </location>
</feature>
<dbReference type="PANTHER" id="PTHR31099">
    <property type="entry name" value="OS06G0165300 PROTEIN"/>
    <property type="match status" value="1"/>
</dbReference>
<evidence type="ECO:0000259" key="3">
    <source>
        <dbReference type="Pfam" id="PF04195"/>
    </source>
</evidence>
<sequence length="663" mass="74157">MRISGSGLHLMGTRHFGWWVTRVVARLVDMFEVTFRQFLAFNEETSLQRRVPRVVARLVDAFEALTELYSIVYPALSTWETVRSRMAANETEWSLSLSEELPEGLSDESAGGAVEGASSDAVPSTSGSRQPPRADRSWKALSFFSKIRRDEDIDRIRRRYQIPDDVVLRIPDSDERACCPKYEGDVAFYEADLRAGLRFPIQPFVRELLDYLSLAPGQINPNGWRTIISCMVMWRVNSNGEEDLTVDEFLFCYEPVQIALSRGFWTFKNRDANSRVVQGLPSSDRIWKDGYFFVCGDNWERLPQEDPRDFVGVRRSWGTPSPSGVCLFLRIWRILDIEDRRYNIFIEPDLLATFSLGPVPSSSVRALVKANKKRVNTMKLNKNQLKQLAQSGEVAIAPVSLKRKKPDEGSSKRAEEAPPRPSVPVVTPPVIPTAVPSGQEAPSVILVDSDFTPPSAASTINQSPLVAMDRAKGAITSQDMDDYAVAHTEDLSLLMVHSLMRGLTEAIVMARRCASVEEDLAMLRAKSIADEAEMKNTKRAVVELTRDRKEALAEAEKLRKELKARDDDVKAAVDAKDKAVADLKHLVGQIEGAKEAAVSEFRASEAFEDINTRYFLSGFEAFKKQAVQRFPGLDFSALQPYDDEDSVAGVSQDQAGDEDVSSK</sequence>
<dbReference type="EMBL" id="OIVN01005569">
    <property type="protein sequence ID" value="SPD23127.1"/>
    <property type="molecule type" value="Genomic_DNA"/>
</dbReference>
<dbReference type="InterPro" id="IPR007321">
    <property type="entry name" value="Transposase_28"/>
</dbReference>
<feature type="region of interest" description="Disordered" evidence="2">
    <location>
        <begin position="644"/>
        <end position="663"/>
    </location>
</feature>
<dbReference type="Pfam" id="PF04195">
    <property type="entry name" value="Transposase_28"/>
    <property type="match status" value="1"/>
</dbReference>
<gene>
    <name evidence="4" type="ORF">FSB_LOCUS51009</name>
</gene>
<feature type="compositionally biased region" description="Pro residues" evidence="2">
    <location>
        <begin position="419"/>
        <end position="428"/>
    </location>
</feature>
<protein>
    <recommendedName>
        <fullName evidence="3">Transposase (putative) gypsy type domain-containing protein</fullName>
    </recommendedName>
</protein>
<feature type="coiled-coil region" evidence="1">
    <location>
        <begin position="534"/>
        <end position="572"/>
    </location>
</feature>
<dbReference type="AlphaFoldDB" id="A0A2N9IB34"/>
<feature type="domain" description="Transposase (putative) gypsy type" evidence="3">
    <location>
        <begin position="190"/>
        <end position="228"/>
    </location>
</feature>